<protein>
    <submittedName>
        <fullName evidence="1">Uncharacterized protein</fullName>
    </submittedName>
</protein>
<proteinExistence type="predicted"/>
<accession>A0A835PBQ9</accession>
<name>A0A835PBQ9_VANPL</name>
<reference evidence="1 2" key="1">
    <citation type="journal article" date="2020" name="Nat. Food">
        <title>A phased Vanilla planifolia genome enables genetic improvement of flavour and production.</title>
        <authorList>
            <person name="Hasing T."/>
            <person name="Tang H."/>
            <person name="Brym M."/>
            <person name="Khazi F."/>
            <person name="Huang T."/>
            <person name="Chambers A.H."/>
        </authorList>
    </citation>
    <scope>NUCLEOTIDE SEQUENCE [LARGE SCALE GENOMIC DNA]</scope>
    <source>
        <tissue evidence="1">Leaf</tissue>
    </source>
</reference>
<organism evidence="1 2">
    <name type="scientific">Vanilla planifolia</name>
    <name type="common">Vanilla</name>
    <dbReference type="NCBI Taxonomy" id="51239"/>
    <lineage>
        <taxon>Eukaryota</taxon>
        <taxon>Viridiplantae</taxon>
        <taxon>Streptophyta</taxon>
        <taxon>Embryophyta</taxon>
        <taxon>Tracheophyta</taxon>
        <taxon>Spermatophyta</taxon>
        <taxon>Magnoliopsida</taxon>
        <taxon>Liliopsida</taxon>
        <taxon>Asparagales</taxon>
        <taxon>Orchidaceae</taxon>
        <taxon>Vanilloideae</taxon>
        <taxon>Vanilleae</taxon>
        <taxon>Vanilla</taxon>
    </lineage>
</organism>
<evidence type="ECO:0000313" key="1">
    <source>
        <dbReference type="EMBL" id="KAG0447597.1"/>
    </source>
</evidence>
<dbReference type="AlphaFoldDB" id="A0A835PBQ9"/>
<comment type="caution">
    <text evidence="1">The sequence shown here is derived from an EMBL/GenBank/DDBJ whole genome shotgun (WGS) entry which is preliminary data.</text>
</comment>
<dbReference type="EMBL" id="JADCNM010000438">
    <property type="protein sequence ID" value="KAG0447597.1"/>
    <property type="molecule type" value="Genomic_DNA"/>
</dbReference>
<sequence length="117" mass="13062">MAPIREQRHPLCRLLVHLLSPVQLGVWDFGSKNVLFLKLYSKVPGCTIRRSYLGPKPGGLGERVKNGNGFDGIIELKLEELGKLSKVVDTVKWLRFDDALHWLVTGCKLGVGEGRLL</sequence>
<gene>
    <name evidence="1" type="ORF">HPP92_028244</name>
</gene>
<dbReference type="Proteomes" id="UP000639772">
    <property type="component" value="Unassembled WGS sequence"/>
</dbReference>
<evidence type="ECO:0000313" key="2">
    <source>
        <dbReference type="Proteomes" id="UP000639772"/>
    </source>
</evidence>